<evidence type="ECO:0000256" key="1">
    <source>
        <dbReference type="SAM" id="MobiDB-lite"/>
    </source>
</evidence>
<dbReference type="EMBL" id="CM008964">
    <property type="protein sequence ID" value="PNW85450.1"/>
    <property type="molecule type" value="Genomic_DNA"/>
</dbReference>
<dbReference type="Proteomes" id="UP000006906">
    <property type="component" value="Chromosome 3"/>
</dbReference>
<evidence type="ECO:0000259" key="2">
    <source>
        <dbReference type="PROSITE" id="PS51746"/>
    </source>
</evidence>
<protein>
    <recommendedName>
        <fullName evidence="2">PPM-type phosphatase domain-containing protein</fullName>
    </recommendedName>
</protein>
<organism evidence="3 4">
    <name type="scientific">Chlamydomonas reinhardtii</name>
    <name type="common">Chlamydomonas smithii</name>
    <dbReference type="NCBI Taxonomy" id="3055"/>
    <lineage>
        <taxon>Eukaryota</taxon>
        <taxon>Viridiplantae</taxon>
        <taxon>Chlorophyta</taxon>
        <taxon>core chlorophytes</taxon>
        <taxon>Chlorophyceae</taxon>
        <taxon>CS clade</taxon>
        <taxon>Chlamydomonadales</taxon>
        <taxon>Chlamydomonadaceae</taxon>
        <taxon>Chlamydomonas</taxon>
    </lineage>
</organism>
<evidence type="ECO:0000313" key="4">
    <source>
        <dbReference type="Proteomes" id="UP000006906"/>
    </source>
</evidence>
<dbReference type="PANTHER" id="PTHR13832:SF840">
    <property type="entry name" value="PROTEIN PHOSPHATASE 2C 60-RELATED"/>
    <property type="match status" value="1"/>
</dbReference>
<dbReference type="InterPro" id="IPR015655">
    <property type="entry name" value="PP2C"/>
</dbReference>
<feature type="region of interest" description="Disordered" evidence="1">
    <location>
        <begin position="1"/>
        <end position="28"/>
    </location>
</feature>
<dbReference type="PROSITE" id="PS51746">
    <property type="entry name" value="PPM_2"/>
    <property type="match status" value="1"/>
</dbReference>
<dbReference type="InterPro" id="IPR001932">
    <property type="entry name" value="PPM-type_phosphatase-like_dom"/>
</dbReference>
<feature type="compositionally biased region" description="Basic and acidic residues" evidence="1">
    <location>
        <begin position="176"/>
        <end position="204"/>
    </location>
</feature>
<dbReference type="SUPFAM" id="SSF81606">
    <property type="entry name" value="PP2C-like"/>
    <property type="match status" value="1"/>
</dbReference>
<feature type="region of interest" description="Disordered" evidence="1">
    <location>
        <begin position="171"/>
        <end position="235"/>
    </location>
</feature>
<dbReference type="InParanoid" id="A0A2K3DY48"/>
<dbReference type="InterPro" id="IPR036457">
    <property type="entry name" value="PPM-type-like_dom_sf"/>
</dbReference>
<gene>
    <name evidence="3" type="ORF">CHLRE_03g186950v5</name>
</gene>
<dbReference type="Gene3D" id="3.60.40.10">
    <property type="entry name" value="PPM-type phosphatase domain"/>
    <property type="match status" value="1"/>
</dbReference>
<name>A0A2K3DY48_CHLRE</name>
<dbReference type="AlphaFoldDB" id="A0A2K3DY48"/>
<dbReference type="SMART" id="SM00332">
    <property type="entry name" value="PP2Cc"/>
    <property type="match status" value="1"/>
</dbReference>
<dbReference type="CDD" id="cd00143">
    <property type="entry name" value="PP2Cc"/>
    <property type="match status" value="1"/>
</dbReference>
<sequence>MAAMTGPGADGTGARQGSSHLTASTDLDATPNQLPLAAVLDASLQRRKAAAVSSVALDGAMRDFTLVLSEGAGGGCRWAVGETQGRRGSMEDAHVVCLDTDGDGSGRTALFAVFDGHSGGEVSTYCARHIVEVLQAAPSYAAGDMPKALKEAFLELDRRMQDPHSRPELAAYRQMAKADKRSSQQAAADRDKHGRDEPDVRNGDQQHGSAGEQEEQERELEVPAPRGEVLPPSKHAVKRYGMVDESGRYVGPGAGSTAAVAVVRGNQLAVAHAGDSRVVLCENGVAQALTQDHKPDIPAERDRIYQAGLFVMQQPGGVARVGGSLAMSRAMGDVKFKAPELPPDQQAVTAAPDTTQVRLGGQAAAPGDPAAANHPRLLVVACDGLWDVMDRQQVCNFLELQLSSHGGDLRAAVRGLVHEALRHDSAASAPATDNVTVLLVQLP</sequence>
<dbReference type="GO" id="GO:0004722">
    <property type="term" value="F:protein serine/threonine phosphatase activity"/>
    <property type="evidence" value="ECO:0000318"/>
    <property type="project" value="GO_Central"/>
</dbReference>
<accession>A0A2K3DY48</accession>
<dbReference type="Gramene" id="PNW85450">
    <property type="protein sequence ID" value="PNW85450"/>
    <property type="gene ID" value="CHLRE_03g186950v5"/>
</dbReference>
<dbReference type="GeneID" id="5717464"/>
<keyword evidence="4" id="KW-1185">Reference proteome</keyword>
<dbReference type="PANTHER" id="PTHR13832">
    <property type="entry name" value="PROTEIN PHOSPHATASE 2C"/>
    <property type="match status" value="1"/>
</dbReference>
<dbReference type="RefSeq" id="XP_042926253.1">
    <property type="nucleotide sequence ID" value="XM_043061124.1"/>
</dbReference>
<dbReference type="ExpressionAtlas" id="A0A2K3DY48">
    <property type="expression patterns" value="differential"/>
</dbReference>
<evidence type="ECO:0000313" key="3">
    <source>
        <dbReference type="EMBL" id="PNW85450.1"/>
    </source>
</evidence>
<dbReference type="KEGG" id="cre:CHLRE_03g186950v5"/>
<dbReference type="OrthoDB" id="10264738at2759"/>
<feature type="domain" description="PPM-type phosphatase" evidence="2">
    <location>
        <begin position="77"/>
        <end position="442"/>
    </location>
</feature>
<feature type="compositionally biased region" description="Polar residues" evidence="1">
    <location>
        <begin position="15"/>
        <end position="28"/>
    </location>
</feature>
<reference evidence="3 4" key="1">
    <citation type="journal article" date="2007" name="Science">
        <title>The Chlamydomonas genome reveals the evolution of key animal and plant functions.</title>
        <authorList>
            <person name="Merchant S.S."/>
            <person name="Prochnik S.E."/>
            <person name="Vallon O."/>
            <person name="Harris E.H."/>
            <person name="Karpowicz S.J."/>
            <person name="Witman G.B."/>
            <person name="Terry A."/>
            <person name="Salamov A."/>
            <person name="Fritz-Laylin L.K."/>
            <person name="Marechal-Drouard L."/>
            <person name="Marshall W.F."/>
            <person name="Qu L.H."/>
            <person name="Nelson D.R."/>
            <person name="Sanderfoot A.A."/>
            <person name="Spalding M.H."/>
            <person name="Kapitonov V.V."/>
            <person name="Ren Q."/>
            <person name="Ferris P."/>
            <person name="Lindquist E."/>
            <person name="Shapiro H."/>
            <person name="Lucas S.M."/>
            <person name="Grimwood J."/>
            <person name="Schmutz J."/>
            <person name="Cardol P."/>
            <person name="Cerutti H."/>
            <person name="Chanfreau G."/>
            <person name="Chen C.L."/>
            <person name="Cognat V."/>
            <person name="Croft M.T."/>
            <person name="Dent R."/>
            <person name="Dutcher S."/>
            <person name="Fernandez E."/>
            <person name="Fukuzawa H."/>
            <person name="Gonzalez-Ballester D."/>
            <person name="Gonzalez-Halphen D."/>
            <person name="Hallmann A."/>
            <person name="Hanikenne M."/>
            <person name="Hippler M."/>
            <person name="Inwood W."/>
            <person name="Jabbari K."/>
            <person name="Kalanon M."/>
            <person name="Kuras R."/>
            <person name="Lefebvre P.A."/>
            <person name="Lemaire S.D."/>
            <person name="Lobanov A.V."/>
            <person name="Lohr M."/>
            <person name="Manuell A."/>
            <person name="Meier I."/>
            <person name="Mets L."/>
            <person name="Mittag M."/>
            <person name="Mittelmeier T."/>
            <person name="Moroney J.V."/>
            <person name="Moseley J."/>
            <person name="Napoli C."/>
            <person name="Nedelcu A.M."/>
            <person name="Niyogi K."/>
            <person name="Novoselov S.V."/>
            <person name="Paulsen I.T."/>
            <person name="Pazour G."/>
            <person name="Purton S."/>
            <person name="Ral J.P."/>
            <person name="Riano-Pachon D.M."/>
            <person name="Riekhof W."/>
            <person name="Rymarquis L."/>
            <person name="Schroda M."/>
            <person name="Stern D."/>
            <person name="Umen J."/>
            <person name="Willows R."/>
            <person name="Wilson N."/>
            <person name="Zimmer S.L."/>
            <person name="Allmer J."/>
            <person name="Balk J."/>
            <person name="Bisova K."/>
            <person name="Chen C.J."/>
            <person name="Elias M."/>
            <person name="Gendler K."/>
            <person name="Hauser C."/>
            <person name="Lamb M.R."/>
            <person name="Ledford H."/>
            <person name="Long J.C."/>
            <person name="Minagawa J."/>
            <person name="Page M.D."/>
            <person name="Pan J."/>
            <person name="Pootakham W."/>
            <person name="Roje S."/>
            <person name="Rose A."/>
            <person name="Stahlberg E."/>
            <person name="Terauchi A.M."/>
            <person name="Yang P."/>
            <person name="Ball S."/>
            <person name="Bowler C."/>
            <person name="Dieckmann C.L."/>
            <person name="Gladyshev V.N."/>
            <person name="Green P."/>
            <person name="Jorgensen R."/>
            <person name="Mayfield S."/>
            <person name="Mueller-Roeber B."/>
            <person name="Rajamani S."/>
            <person name="Sayre R.T."/>
            <person name="Brokstein P."/>
            <person name="Dubchak I."/>
            <person name="Goodstein D."/>
            <person name="Hornick L."/>
            <person name="Huang Y.W."/>
            <person name="Jhaveri J."/>
            <person name="Luo Y."/>
            <person name="Martinez D."/>
            <person name="Ngau W.C."/>
            <person name="Otillar B."/>
            <person name="Poliakov A."/>
            <person name="Porter A."/>
            <person name="Szajkowski L."/>
            <person name="Werner G."/>
            <person name="Zhou K."/>
            <person name="Grigoriev I.V."/>
            <person name="Rokhsar D.S."/>
            <person name="Grossman A.R."/>
        </authorList>
    </citation>
    <scope>NUCLEOTIDE SEQUENCE [LARGE SCALE GENOMIC DNA]</scope>
    <source>
        <strain evidence="4">CC-503</strain>
    </source>
</reference>
<dbReference type="Pfam" id="PF00481">
    <property type="entry name" value="PP2C"/>
    <property type="match status" value="2"/>
</dbReference>
<proteinExistence type="predicted"/>
<dbReference type="GO" id="GO:0007165">
    <property type="term" value="P:signal transduction"/>
    <property type="evidence" value="ECO:0000318"/>
    <property type="project" value="GO_Central"/>
</dbReference>